<evidence type="ECO:0000313" key="7">
    <source>
        <dbReference type="Proteomes" id="UP000744555"/>
    </source>
</evidence>
<organism evidence="6 7">
    <name type="scientific">Aquipseudomonas alcaligenes</name>
    <name type="common">Pseudomonas alcaligenes</name>
    <dbReference type="NCBI Taxonomy" id="43263"/>
    <lineage>
        <taxon>Bacteria</taxon>
        <taxon>Pseudomonadati</taxon>
        <taxon>Pseudomonadota</taxon>
        <taxon>Gammaproteobacteria</taxon>
        <taxon>Pseudomonadales</taxon>
        <taxon>Pseudomonadaceae</taxon>
        <taxon>Aquipseudomonas</taxon>
    </lineage>
</organism>
<feature type="chain" id="PRO_5046621671" description="Outer membrane protein beta-barrel domain-containing protein" evidence="4">
    <location>
        <begin position="27"/>
        <end position="257"/>
    </location>
</feature>
<sequence length="257" mass="27770">MGSINKIIGASLALASLGLAGAPVQAADNTQWEGFYLGAAAGNREQKIDWEQRDISLPFSGYPSIELQGVDDSSKSDNGYFALYGGYNWLLSERVLLGLELSAGYADSQSQKYAVDFSEGQGYPSATTTRIQADWDASLRGRAGYLITPSLLVYGAAGIAATRLESSTTCPSDGYVCSPYSPARHESHDETVWGWTAGLGLEASLSEHLLARAEYQYSDYESTSFDTMSQEDYEAFGVKSEVDSRSQTLTLGLGYKF</sequence>
<proteinExistence type="predicted"/>
<feature type="signal peptide" evidence="4">
    <location>
        <begin position="1"/>
        <end position="26"/>
    </location>
</feature>
<dbReference type="PANTHER" id="PTHR34001:SF3">
    <property type="entry name" value="BLL7405 PROTEIN"/>
    <property type="match status" value="1"/>
</dbReference>
<evidence type="ECO:0000256" key="2">
    <source>
        <dbReference type="ARBA" id="ARBA00022729"/>
    </source>
</evidence>
<dbReference type="RefSeq" id="WP_187808093.1">
    <property type="nucleotide sequence ID" value="NZ_LZEU01000001.1"/>
</dbReference>
<gene>
    <name evidence="6" type="ORF">A9179_20440</name>
</gene>
<evidence type="ECO:0000259" key="5">
    <source>
        <dbReference type="Pfam" id="PF13505"/>
    </source>
</evidence>
<name>A0ABR7S4Z1_AQUAC</name>
<evidence type="ECO:0000256" key="3">
    <source>
        <dbReference type="ARBA" id="ARBA00023136"/>
    </source>
</evidence>
<dbReference type="Pfam" id="PF13505">
    <property type="entry name" value="OMP_b-brl"/>
    <property type="match status" value="1"/>
</dbReference>
<keyword evidence="2 4" id="KW-0732">Signal</keyword>
<comment type="caution">
    <text evidence="6">The sequence shown here is derived from an EMBL/GenBank/DDBJ whole genome shotgun (WGS) entry which is preliminary data.</text>
</comment>
<dbReference type="EMBL" id="LZEU01000001">
    <property type="protein sequence ID" value="MBC9252641.1"/>
    <property type="molecule type" value="Genomic_DNA"/>
</dbReference>
<evidence type="ECO:0000256" key="1">
    <source>
        <dbReference type="ARBA" id="ARBA00004370"/>
    </source>
</evidence>
<dbReference type="PANTHER" id="PTHR34001">
    <property type="entry name" value="BLL7405 PROTEIN"/>
    <property type="match status" value="1"/>
</dbReference>
<reference evidence="6 7" key="1">
    <citation type="submission" date="2016-06" db="EMBL/GenBank/DDBJ databases">
        <authorList>
            <person name="Ramos C."/>
            <person name="Pintado A."/>
            <person name="Crespo-Gomez J.I."/>
        </authorList>
    </citation>
    <scope>NUCLEOTIDE SEQUENCE [LARGE SCALE GENOMIC DNA]</scope>
    <source>
        <strain evidence="6 7">AVO110</strain>
    </source>
</reference>
<dbReference type="InterPro" id="IPR051692">
    <property type="entry name" value="OMP-like"/>
</dbReference>
<dbReference type="Gene3D" id="2.40.160.20">
    <property type="match status" value="1"/>
</dbReference>
<dbReference type="Proteomes" id="UP000744555">
    <property type="component" value="Unassembled WGS sequence"/>
</dbReference>
<dbReference type="SUPFAM" id="SSF56925">
    <property type="entry name" value="OMPA-like"/>
    <property type="match status" value="1"/>
</dbReference>
<evidence type="ECO:0000256" key="4">
    <source>
        <dbReference type="SAM" id="SignalP"/>
    </source>
</evidence>
<keyword evidence="7" id="KW-1185">Reference proteome</keyword>
<feature type="domain" description="Outer membrane protein beta-barrel" evidence="5">
    <location>
        <begin position="15"/>
        <end position="257"/>
    </location>
</feature>
<evidence type="ECO:0000313" key="6">
    <source>
        <dbReference type="EMBL" id="MBC9252641.1"/>
    </source>
</evidence>
<dbReference type="InterPro" id="IPR011250">
    <property type="entry name" value="OMP/PagP_B-barrel"/>
</dbReference>
<protein>
    <recommendedName>
        <fullName evidence="5">Outer membrane protein beta-barrel domain-containing protein</fullName>
    </recommendedName>
</protein>
<accession>A0ABR7S4Z1</accession>
<keyword evidence="3" id="KW-0472">Membrane</keyword>
<dbReference type="InterPro" id="IPR027385">
    <property type="entry name" value="Beta-barrel_OMP"/>
</dbReference>
<comment type="subcellular location">
    <subcellularLocation>
        <location evidence="1">Membrane</location>
    </subcellularLocation>
</comment>